<dbReference type="InterPro" id="IPR011032">
    <property type="entry name" value="GroES-like_sf"/>
</dbReference>
<evidence type="ECO:0000313" key="3">
    <source>
        <dbReference type="Proteomes" id="UP001432062"/>
    </source>
</evidence>
<keyword evidence="3" id="KW-1185">Reference proteome</keyword>
<dbReference type="InterPro" id="IPR002364">
    <property type="entry name" value="Quin_OxRdtase/zeta-crystal_CS"/>
</dbReference>
<dbReference type="Pfam" id="PF13602">
    <property type="entry name" value="ADH_zinc_N_2"/>
    <property type="match status" value="1"/>
</dbReference>
<dbReference type="Pfam" id="PF08240">
    <property type="entry name" value="ADH_N"/>
    <property type="match status" value="1"/>
</dbReference>
<dbReference type="RefSeq" id="WP_327098418.1">
    <property type="nucleotide sequence ID" value="NZ_CP109149.1"/>
</dbReference>
<dbReference type="Proteomes" id="UP001432062">
    <property type="component" value="Chromosome"/>
</dbReference>
<proteinExistence type="predicted"/>
<dbReference type="PANTHER" id="PTHR44013:SF1">
    <property type="entry name" value="ZINC-TYPE ALCOHOL DEHYDROGENASE-LIKE PROTEIN C16A3.02C"/>
    <property type="match status" value="1"/>
</dbReference>
<dbReference type="InterPro" id="IPR020843">
    <property type="entry name" value="ER"/>
</dbReference>
<dbReference type="InterPro" id="IPR013154">
    <property type="entry name" value="ADH-like_N"/>
</dbReference>
<evidence type="ECO:0000313" key="2">
    <source>
        <dbReference type="EMBL" id="WUV45209.1"/>
    </source>
</evidence>
<dbReference type="PROSITE" id="PS01162">
    <property type="entry name" value="QOR_ZETA_CRYSTAL"/>
    <property type="match status" value="1"/>
</dbReference>
<dbReference type="Gene3D" id="3.40.50.720">
    <property type="entry name" value="NAD(P)-binding Rossmann-like Domain"/>
    <property type="match status" value="1"/>
</dbReference>
<accession>A0ABZ1YPP4</accession>
<dbReference type="InterPro" id="IPR036291">
    <property type="entry name" value="NAD(P)-bd_dom_sf"/>
</dbReference>
<organism evidence="2 3">
    <name type="scientific">Nocardia vinacea</name>
    <dbReference type="NCBI Taxonomy" id="96468"/>
    <lineage>
        <taxon>Bacteria</taxon>
        <taxon>Bacillati</taxon>
        <taxon>Actinomycetota</taxon>
        <taxon>Actinomycetes</taxon>
        <taxon>Mycobacteriales</taxon>
        <taxon>Nocardiaceae</taxon>
        <taxon>Nocardia</taxon>
    </lineage>
</organism>
<feature type="domain" description="Enoyl reductase (ER)" evidence="1">
    <location>
        <begin position="10"/>
        <end position="295"/>
    </location>
</feature>
<dbReference type="Gene3D" id="3.90.180.10">
    <property type="entry name" value="Medium-chain alcohol dehydrogenases, catalytic domain"/>
    <property type="match status" value="1"/>
</dbReference>
<dbReference type="EMBL" id="CP109441">
    <property type="protein sequence ID" value="WUV45209.1"/>
    <property type="molecule type" value="Genomic_DNA"/>
</dbReference>
<dbReference type="PANTHER" id="PTHR44013">
    <property type="entry name" value="ZINC-TYPE ALCOHOL DEHYDROGENASE-LIKE PROTEIN C16A3.02C"/>
    <property type="match status" value="1"/>
</dbReference>
<dbReference type="InterPro" id="IPR052733">
    <property type="entry name" value="Chloroplast_QOR"/>
</dbReference>
<reference evidence="2" key="1">
    <citation type="submission" date="2022-10" db="EMBL/GenBank/DDBJ databases">
        <title>The complete genomes of actinobacterial strains from the NBC collection.</title>
        <authorList>
            <person name="Joergensen T.S."/>
            <person name="Alvarez Arevalo M."/>
            <person name="Sterndorff E.B."/>
            <person name="Faurdal D."/>
            <person name="Vuksanovic O."/>
            <person name="Mourched A.-S."/>
            <person name="Charusanti P."/>
            <person name="Shaw S."/>
            <person name="Blin K."/>
            <person name="Weber T."/>
        </authorList>
    </citation>
    <scope>NUCLEOTIDE SEQUENCE</scope>
    <source>
        <strain evidence="2">NBC_01482</strain>
    </source>
</reference>
<dbReference type="SUPFAM" id="SSF51735">
    <property type="entry name" value="NAD(P)-binding Rossmann-fold domains"/>
    <property type="match status" value="1"/>
</dbReference>
<sequence>MLAITQQTFGGPEVLEIVEVDRPSAGPGEVVVRVAATGMNAADWKLRSGLVRKLGDPPFTLGFDVSGMVDAVGAGVERFRVGDEVYGMVLSRSGGYAEYVVAQADILAPKPAVLDHIHAAAVPTAVLTAWQGLTEVVAGQRVLVHAAAGGVGHFAVQIAKDRGAYVIGTARAANHEFLREIGADEVIDYTTTDFAKAVRDVDVVFDLVGGDYGSRSLPVLTADGRLIDAQGNDAEDDPRYERLYVDPSGRDLGELAALFEAGRLHVEIDQVLPMAEVVKAHHLSESGRVRGKIVLVPWNSPV</sequence>
<name>A0ABZ1YPP4_9NOCA</name>
<protein>
    <submittedName>
        <fullName evidence="2">NADP-dependent oxidoreductase</fullName>
    </submittedName>
</protein>
<evidence type="ECO:0000259" key="1">
    <source>
        <dbReference type="SMART" id="SM00829"/>
    </source>
</evidence>
<dbReference type="SMART" id="SM00829">
    <property type="entry name" value="PKS_ER"/>
    <property type="match status" value="1"/>
</dbReference>
<dbReference type="SUPFAM" id="SSF50129">
    <property type="entry name" value="GroES-like"/>
    <property type="match status" value="1"/>
</dbReference>
<gene>
    <name evidence="2" type="ORF">OG563_39820</name>
</gene>
<dbReference type="CDD" id="cd05289">
    <property type="entry name" value="MDR_like_2"/>
    <property type="match status" value="1"/>
</dbReference>